<evidence type="ECO:0000313" key="2">
    <source>
        <dbReference type="Proteomes" id="UP000823201"/>
    </source>
</evidence>
<evidence type="ECO:0008006" key="3">
    <source>
        <dbReference type="Google" id="ProtNLM"/>
    </source>
</evidence>
<protein>
    <recommendedName>
        <fullName evidence="3">Aspartyl-phosphate phosphatase Spo0E family protein</fullName>
    </recommendedName>
</protein>
<dbReference type="Gene3D" id="4.10.280.10">
    <property type="entry name" value="Helix-loop-helix DNA-binding domain"/>
    <property type="match status" value="1"/>
</dbReference>
<dbReference type="RefSeq" id="WP_205005097.1">
    <property type="nucleotide sequence ID" value="NZ_CBCRXA010000001.1"/>
</dbReference>
<dbReference type="InterPro" id="IPR037208">
    <property type="entry name" value="Spo0E-like_sf"/>
</dbReference>
<evidence type="ECO:0000313" key="1">
    <source>
        <dbReference type="EMBL" id="MBM7656746.1"/>
    </source>
</evidence>
<organism evidence="1 2">
    <name type="scientific">Sporolactobacillus spathodeae</name>
    <dbReference type="NCBI Taxonomy" id="1465502"/>
    <lineage>
        <taxon>Bacteria</taxon>
        <taxon>Bacillati</taxon>
        <taxon>Bacillota</taxon>
        <taxon>Bacilli</taxon>
        <taxon>Bacillales</taxon>
        <taxon>Sporolactobacillaceae</taxon>
        <taxon>Sporolactobacillus</taxon>
    </lineage>
</organism>
<reference evidence="1 2" key="1">
    <citation type="submission" date="2021-01" db="EMBL/GenBank/DDBJ databases">
        <title>Genomic Encyclopedia of Type Strains, Phase IV (KMG-IV): sequencing the most valuable type-strain genomes for metagenomic binning, comparative biology and taxonomic classification.</title>
        <authorList>
            <person name="Goeker M."/>
        </authorList>
    </citation>
    <scope>NUCLEOTIDE SEQUENCE [LARGE SCALE GENOMIC DNA]</scope>
    <source>
        <strain evidence="1 2">DSM 100968</strain>
    </source>
</reference>
<dbReference type="InterPro" id="IPR018540">
    <property type="entry name" value="Spo0E-like"/>
</dbReference>
<accession>A0ABS2Q4W9</accession>
<proteinExistence type="predicted"/>
<keyword evidence="2" id="KW-1185">Reference proteome</keyword>
<sequence length="62" mass="7230">MNNGVALDQLFTTPDYDSQIEAKRFELFRIAKRFGMYSDETLLCSQELDLLIACEQENCFPF</sequence>
<dbReference type="Pfam" id="PF09388">
    <property type="entry name" value="SpoOE-like"/>
    <property type="match status" value="1"/>
</dbReference>
<comment type="caution">
    <text evidence="1">The sequence shown here is derived from an EMBL/GenBank/DDBJ whole genome shotgun (WGS) entry which is preliminary data.</text>
</comment>
<dbReference type="SUPFAM" id="SSF140500">
    <property type="entry name" value="BAS1536-like"/>
    <property type="match status" value="1"/>
</dbReference>
<dbReference type="EMBL" id="JAFBEV010000001">
    <property type="protein sequence ID" value="MBM7656746.1"/>
    <property type="molecule type" value="Genomic_DNA"/>
</dbReference>
<gene>
    <name evidence="1" type="ORF">JOC27_000182</name>
</gene>
<name>A0ABS2Q4W9_9BACL</name>
<dbReference type="Proteomes" id="UP000823201">
    <property type="component" value="Unassembled WGS sequence"/>
</dbReference>
<dbReference type="InterPro" id="IPR036638">
    <property type="entry name" value="HLH_DNA-bd_sf"/>
</dbReference>